<evidence type="ECO:0000313" key="1">
    <source>
        <dbReference type="EMBL" id="MET1255217.1"/>
    </source>
</evidence>
<dbReference type="SUPFAM" id="SSF56112">
    <property type="entry name" value="Protein kinase-like (PK-like)"/>
    <property type="match status" value="1"/>
</dbReference>
<dbReference type="Proteomes" id="UP001548189">
    <property type="component" value="Unassembled WGS sequence"/>
</dbReference>
<dbReference type="InterPro" id="IPR011009">
    <property type="entry name" value="Kinase-like_dom_sf"/>
</dbReference>
<dbReference type="EMBL" id="JBEVCJ010000008">
    <property type="protein sequence ID" value="MET1255217.1"/>
    <property type="molecule type" value="Genomic_DNA"/>
</dbReference>
<dbReference type="InterPro" id="IPR002575">
    <property type="entry name" value="Aminoglycoside_PTrfase"/>
</dbReference>
<organism evidence="1 2">
    <name type="scientific">Aliikangiella maris</name>
    <dbReference type="NCBI Taxonomy" id="3162458"/>
    <lineage>
        <taxon>Bacteria</taxon>
        <taxon>Pseudomonadati</taxon>
        <taxon>Pseudomonadota</taxon>
        <taxon>Gammaproteobacteria</taxon>
        <taxon>Oceanospirillales</taxon>
        <taxon>Pleioneaceae</taxon>
        <taxon>Aliikangiella</taxon>
    </lineage>
</organism>
<accession>A0ABV2BUF6</accession>
<keyword evidence="2" id="KW-1185">Reference proteome</keyword>
<evidence type="ECO:0000313" key="2">
    <source>
        <dbReference type="Proteomes" id="UP001548189"/>
    </source>
</evidence>
<dbReference type="PANTHER" id="PTHR40086">
    <property type="entry name" value="PHOSPHOTRANSFERASE YTMP-RELATED"/>
    <property type="match status" value="1"/>
</dbReference>
<sequence>MKNKLNQPVWWLHNTICWSQVVEVVTHLIKHQFRLNISRTEIEQDIRNQQNWQKVIGGLSNYNYQLKIANHYLFVQVVNEKNYALLPEDGYLAVNQFLTKQHKIRDWLRKCWYESKKIRIFDWIIGDEVQAHLFDEPEFVHQMSLFLSQLHHCKIELPSLNIENHLYKYYRKALAHSPESRSRLDSILEEALLLSHDFKTKSLCHNDLSSGNLLYGEKLTVIDWEYVSVGDPLFDLAGICVNFELNEERQNNLILNYSEKNGIKIDLEKLNKMKSLYQLVAKLWNKIQE</sequence>
<dbReference type="Gene3D" id="3.90.1200.10">
    <property type="match status" value="1"/>
</dbReference>
<name>A0ABV2BUF6_9GAMM</name>
<comment type="caution">
    <text evidence="1">The sequence shown here is derived from an EMBL/GenBank/DDBJ whole genome shotgun (WGS) entry which is preliminary data.</text>
</comment>
<dbReference type="InterPro" id="IPR052077">
    <property type="entry name" value="CcrZ_PhaseVar_Mediator"/>
</dbReference>
<dbReference type="PANTHER" id="PTHR40086:SF1">
    <property type="entry name" value="CELL CYCLE REGULATOR CCRZ"/>
    <property type="match status" value="1"/>
</dbReference>
<protein>
    <submittedName>
        <fullName evidence="1">Phosphotransferase</fullName>
    </submittedName>
</protein>
<reference evidence="1 2" key="1">
    <citation type="submission" date="2024-06" db="EMBL/GenBank/DDBJ databases">
        <authorList>
            <person name="Li F."/>
        </authorList>
    </citation>
    <scope>NUCLEOTIDE SEQUENCE [LARGE SCALE GENOMIC DNA]</scope>
    <source>
        <strain evidence="1 2">GXAS 311</strain>
    </source>
</reference>
<proteinExistence type="predicted"/>
<gene>
    <name evidence="1" type="ORF">ABVT43_08775</name>
</gene>
<dbReference type="Pfam" id="PF01636">
    <property type="entry name" value="APH"/>
    <property type="match status" value="1"/>
</dbReference>